<feature type="region of interest" description="Disordered" evidence="1">
    <location>
        <begin position="440"/>
        <end position="473"/>
    </location>
</feature>
<name>B0DCL5_LACBS</name>
<dbReference type="InParanoid" id="B0DCL5"/>
<dbReference type="GeneID" id="6077260"/>
<feature type="compositionally biased region" description="Acidic residues" evidence="1">
    <location>
        <begin position="441"/>
        <end position="463"/>
    </location>
</feature>
<reference evidence="2 3" key="1">
    <citation type="journal article" date="2008" name="Nature">
        <title>The genome of Laccaria bicolor provides insights into mycorrhizal symbiosis.</title>
        <authorList>
            <person name="Martin F."/>
            <person name="Aerts A."/>
            <person name="Ahren D."/>
            <person name="Brun A."/>
            <person name="Danchin E.G.J."/>
            <person name="Duchaussoy F."/>
            <person name="Gibon J."/>
            <person name="Kohler A."/>
            <person name="Lindquist E."/>
            <person name="Pereda V."/>
            <person name="Salamov A."/>
            <person name="Shapiro H.J."/>
            <person name="Wuyts J."/>
            <person name="Blaudez D."/>
            <person name="Buee M."/>
            <person name="Brokstein P."/>
            <person name="Canbaeck B."/>
            <person name="Cohen D."/>
            <person name="Courty P.E."/>
            <person name="Coutinho P.M."/>
            <person name="Delaruelle C."/>
            <person name="Detter J.C."/>
            <person name="Deveau A."/>
            <person name="DiFazio S."/>
            <person name="Duplessis S."/>
            <person name="Fraissinet-Tachet L."/>
            <person name="Lucic E."/>
            <person name="Frey-Klett P."/>
            <person name="Fourrey C."/>
            <person name="Feussner I."/>
            <person name="Gay G."/>
            <person name="Grimwood J."/>
            <person name="Hoegger P.J."/>
            <person name="Jain P."/>
            <person name="Kilaru S."/>
            <person name="Labbe J."/>
            <person name="Lin Y.C."/>
            <person name="Legue V."/>
            <person name="Le Tacon F."/>
            <person name="Marmeisse R."/>
            <person name="Melayah D."/>
            <person name="Montanini B."/>
            <person name="Muratet M."/>
            <person name="Nehls U."/>
            <person name="Niculita-Hirzel H."/>
            <person name="Oudot-Le Secq M.P."/>
            <person name="Peter M."/>
            <person name="Quesneville H."/>
            <person name="Rajashekar B."/>
            <person name="Reich M."/>
            <person name="Rouhier N."/>
            <person name="Schmutz J."/>
            <person name="Yin T."/>
            <person name="Chalot M."/>
            <person name="Henrissat B."/>
            <person name="Kuees U."/>
            <person name="Lucas S."/>
            <person name="Van de Peer Y."/>
            <person name="Podila G.K."/>
            <person name="Polle A."/>
            <person name="Pukkila P.J."/>
            <person name="Richardson P.M."/>
            <person name="Rouze P."/>
            <person name="Sanders I.R."/>
            <person name="Stajich J.E."/>
            <person name="Tunlid A."/>
            <person name="Tuskan G."/>
            <person name="Grigoriev I.V."/>
        </authorList>
    </citation>
    <scope>NUCLEOTIDE SEQUENCE [LARGE SCALE GENOMIC DNA]</scope>
    <source>
        <strain evidence="3">S238N-H82 / ATCC MYA-4686</strain>
    </source>
</reference>
<dbReference type="AlphaFoldDB" id="B0DCL5"/>
<organism evidence="3">
    <name type="scientific">Laccaria bicolor (strain S238N-H82 / ATCC MYA-4686)</name>
    <name type="common">Bicoloured deceiver</name>
    <name type="synonym">Laccaria laccata var. bicolor</name>
    <dbReference type="NCBI Taxonomy" id="486041"/>
    <lineage>
        <taxon>Eukaryota</taxon>
        <taxon>Fungi</taxon>
        <taxon>Dikarya</taxon>
        <taxon>Basidiomycota</taxon>
        <taxon>Agaricomycotina</taxon>
        <taxon>Agaricomycetes</taxon>
        <taxon>Agaricomycetidae</taxon>
        <taxon>Agaricales</taxon>
        <taxon>Agaricineae</taxon>
        <taxon>Hydnangiaceae</taxon>
        <taxon>Laccaria</taxon>
    </lineage>
</organism>
<feature type="compositionally biased region" description="Polar residues" evidence="1">
    <location>
        <begin position="639"/>
        <end position="651"/>
    </location>
</feature>
<dbReference type="Proteomes" id="UP000001194">
    <property type="component" value="Unassembled WGS sequence"/>
</dbReference>
<gene>
    <name evidence="2" type="ORF">LACBIDRAFT_327706</name>
</gene>
<dbReference type="KEGG" id="lbc:LACBIDRAFT_327706"/>
<dbReference type="EMBL" id="DS547103">
    <property type="protein sequence ID" value="EDR07917.1"/>
    <property type="molecule type" value="Genomic_DNA"/>
</dbReference>
<keyword evidence="3" id="KW-1185">Reference proteome</keyword>
<dbReference type="OrthoDB" id="2688364at2759"/>
<feature type="region of interest" description="Disordered" evidence="1">
    <location>
        <begin position="628"/>
        <end position="651"/>
    </location>
</feature>
<accession>B0DCL5</accession>
<dbReference type="InterPro" id="IPR036047">
    <property type="entry name" value="F-box-like_dom_sf"/>
</dbReference>
<evidence type="ECO:0000313" key="2">
    <source>
        <dbReference type="EMBL" id="EDR07917.1"/>
    </source>
</evidence>
<evidence type="ECO:0000313" key="3">
    <source>
        <dbReference type="Proteomes" id="UP000001194"/>
    </source>
</evidence>
<sequence>MFLQDLPSDLLTYLIQTSIDPIDIISLRKTCRALYTASHSRTVWRSALHRTCHTHRLFAPTFPIDAMSARHLESAALSPWRFSALMDSSPANTLSPARTRVFDPYGGALVDEDEDDCSEIVLVPGGRFLLTEHGGLSLWDLGLNTEGPRKMTTTMPIAKHASEDGMPAPECSGLRVIVANGSMTISVSEIHPAVPKPQFQFIRRLRLKAPLHLHAISGDRVVLLDEEMHMYLWNLTSNIAVTWKLEGLDPAYDTIIFGDHLLILRHTAISVLLTPTTPCPSPCSSPCFLPCSSTCPSPTPCPNVAATLIQTQPPTEITHPFNNPNPRCPPPLLAAPAGWWPPSLNHIYLGLATPVGRNLAMSLYKLEMEHLGLTGSDAKEPFRFAMHMEKAYSGANGSSAGRRAPFNARVVLPPMTICHGQLSQSWALSGEVLTSLMRMEGEEEEEQEDYDDVWSDEASEEGSEVGSEGGQGEQCSAVTKSLYTYGLQDRVLYDFCPASGRLVVATRGEIRVLDFLVPVPDLVPSPGWDKNRLPLRDSESGEEAITDVQSWSKEAFERISVSSLSGPVLVWSPSSTLEFLFGYSNQRMWLALVSTFNDGTDSWPSLILPGFLLNLPEEIQKWSKAQQRPQEGHNAVTDHISNTRAQHQLTQ</sequence>
<evidence type="ECO:0000256" key="1">
    <source>
        <dbReference type="SAM" id="MobiDB-lite"/>
    </source>
</evidence>
<dbReference type="HOGENOM" id="CLU_420949_0_0_1"/>
<protein>
    <submittedName>
        <fullName evidence="2">Predicted protein</fullName>
    </submittedName>
</protein>
<proteinExistence type="predicted"/>
<dbReference type="SUPFAM" id="SSF81383">
    <property type="entry name" value="F-box domain"/>
    <property type="match status" value="1"/>
</dbReference>
<dbReference type="RefSeq" id="XP_001881706.1">
    <property type="nucleotide sequence ID" value="XM_001881671.1"/>
</dbReference>